<dbReference type="SUPFAM" id="SSF55136">
    <property type="entry name" value="Probable bacterial effector-binding domain"/>
    <property type="match status" value="2"/>
</dbReference>
<dbReference type="Gene3D" id="3.40.50.10130">
    <property type="match status" value="1"/>
</dbReference>
<dbReference type="InterPro" id="IPR010994">
    <property type="entry name" value="RuvA_2-like"/>
</dbReference>
<evidence type="ECO:0000256" key="2">
    <source>
        <dbReference type="SAM" id="MobiDB-lite"/>
    </source>
</evidence>
<feature type="region of interest" description="Disordered" evidence="2">
    <location>
        <begin position="608"/>
        <end position="692"/>
    </location>
</feature>
<dbReference type="InterPro" id="IPR011256">
    <property type="entry name" value="Reg_factor_effector_dom_sf"/>
</dbReference>
<organism evidence="4 5">
    <name type="scientific">Petrolisthes cinctipes</name>
    <name type="common">Flat porcelain crab</name>
    <dbReference type="NCBI Taxonomy" id="88211"/>
    <lineage>
        <taxon>Eukaryota</taxon>
        <taxon>Metazoa</taxon>
        <taxon>Ecdysozoa</taxon>
        <taxon>Arthropoda</taxon>
        <taxon>Crustacea</taxon>
        <taxon>Multicrustacea</taxon>
        <taxon>Malacostraca</taxon>
        <taxon>Eumalacostraca</taxon>
        <taxon>Eucarida</taxon>
        <taxon>Decapoda</taxon>
        <taxon>Pleocyemata</taxon>
        <taxon>Anomura</taxon>
        <taxon>Galatheoidea</taxon>
        <taxon>Porcellanidae</taxon>
        <taxon>Petrolisthes</taxon>
    </lineage>
</organism>
<feature type="compositionally biased region" description="Low complexity" evidence="2">
    <location>
        <begin position="626"/>
        <end position="641"/>
    </location>
</feature>
<accession>A0AAE1F9P1</accession>
<dbReference type="Gene3D" id="3.20.80.10">
    <property type="entry name" value="Regulatory factor, effector binding domain"/>
    <property type="match status" value="2"/>
</dbReference>
<dbReference type="SUPFAM" id="SSF47781">
    <property type="entry name" value="RuvA domain 2-like"/>
    <property type="match status" value="1"/>
</dbReference>
<gene>
    <name evidence="4" type="ORF">Pcinc_025541</name>
</gene>
<reference evidence="4" key="1">
    <citation type="submission" date="2023-10" db="EMBL/GenBank/DDBJ databases">
        <title>Genome assemblies of two species of porcelain crab, Petrolisthes cinctipes and Petrolisthes manimaculis (Anomura: Porcellanidae).</title>
        <authorList>
            <person name="Angst P."/>
        </authorList>
    </citation>
    <scope>NUCLEOTIDE SEQUENCE</scope>
    <source>
        <strain evidence="4">PB745_01</strain>
        <tissue evidence="4">Gill</tissue>
    </source>
</reference>
<comment type="caution">
    <text evidence="4">The sequence shown here is derived from an EMBL/GenBank/DDBJ whole genome shotgun (WGS) entry which is preliminary data.</text>
</comment>
<dbReference type="InterPro" id="IPR040646">
    <property type="entry name" value="PND"/>
</dbReference>
<comment type="similarity">
    <text evidence="1">Belongs to the HEBP family.</text>
</comment>
<dbReference type="CDD" id="cd20076">
    <property type="entry name" value="XPF_nuclease_FAAP24"/>
    <property type="match status" value="1"/>
</dbReference>
<feature type="compositionally biased region" description="Basic and acidic residues" evidence="2">
    <location>
        <begin position="512"/>
        <end position="529"/>
    </location>
</feature>
<evidence type="ECO:0000256" key="1">
    <source>
        <dbReference type="ARBA" id="ARBA00009817"/>
    </source>
</evidence>
<sequence>MHKASGKGKQDDGGARQILVGHSWQGTRLATHLSSLAKITYSQDLGVVDFYPSDQLAVLFINEADLIAGNSYKRRAAKFRQITTMQRGVVMAQKTGFTSEQYSKLQKFVSIELGLAVIPVKAVEEAAQLLANMAMCEAKTNFNPFRVRRKKSNIPHQLVLSTMEQVPGLGGMRATALLEKFGSIQGVAAAGEKALAEVVGTGPAKVLAQPHGRLPSLPGCLLLLAAGHYPFPATESSTENSNSVCCCFVTSVLGGRCGGRTLSLVEVDKAPGMVQPVSAMAMFMLRLAGLISLENAIQQQEVNQSVLTSLSAAYYNESHLANLSRFADMDQSMFANLSLPSFNRSLSANLFRGNDNQSTLTNLSQASFNQSNSTIIHRANISQSSFPNRSKLSNSEVRSDTLLPHSTTDFSPTPEAKENGGVEGHGEGLRREGRGYGGGRERMRGILTEERDTEGRERRREETERAEEEEREMYVGMRVEEEAVIEMLPTPMALTASRNPDQVNPNTSPSYDEQRLQTMHRRDEREPTEYRTPTTQSSIPPPTQLPRRTPLIPRLESLIEEDSTAGIIDGQKLATMQASSEDPTTSSFQYLDAVTSASVLPRPTLSSRSLVGAVPPRRMGSSIMTHSSDGSSQHQGTTSSSMQATTYTSQVSQDGTEVPGNPSQITQPRTRKLPPARPIPPGFYQPQQQPTLRNNPYPYGPRLLPGPYAPFTPNLPPASDGEEEESREAVVEYNYEEYYEGEGTEPFSGFEVQTRQPAVLFVFDKPGYSPEPPTTMAPPTRAPTPSDPWECTPRCPSYTLLDWNMEYDVRLYPATLWVSTVIISDNRVLAELEGYMRVQDYYYGLNDQGLVLNLTVPFITQVKLGRHPGVLQETNDYTISLYVQPGYYIHSELPTPISNEVLVDELEEKTVFVHSFEANVWEVTESFLREKVEALMAQLRHNGEAFLDRYYYLASYSRPELYQMVYYEVWIYATNFRDPQTSAKSISPSRRPQTNKITEKTLNKLCRGVECPNFEVLRTYKYGIQKRRYFDGLFASTSPNECQFTTMSVWKGFMPLHLYKHGINSHMEVIEATRPIALVHVRDSRQPDTECPQNLTMSLYLPSRLHSNPPVTGYAAPTIRITTMENVIVYAYTVGGYLLDPDRVRQELSDMKYRLSEFGACYKDDEHYVVIYDFIVRYHGRQNEIWIVAENCKATPNG</sequence>
<evidence type="ECO:0000259" key="3">
    <source>
        <dbReference type="Pfam" id="PF17949"/>
    </source>
</evidence>
<dbReference type="PANTHER" id="PTHR11220">
    <property type="entry name" value="HEME-BINDING PROTEIN-RELATED"/>
    <property type="match status" value="1"/>
</dbReference>
<evidence type="ECO:0000313" key="5">
    <source>
        <dbReference type="Proteomes" id="UP001286313"/>
    </source>
</evidence>
<dbReference type="PANTHER" id="PTHR11220:SF1">
    <property type="entry name" value="HEME-BINDING PROTEIN 2"/>
    <property type="match status" value="1"/>
</dbReference>
<dbReference type="Pfam" id="PF04832">
    <property type="entry name" value="SOUL"/>
    <property type="match status" value="2"/>
</dbReference>
<protein>
    <recommendedName>
        <fullName evidence="3">Fanconi anemia core complex-associated protein 24 pseudonuclease domain-containing protein</fullName>
    </recommendedName>
</protein>
<feature type="compositionally biased region" description="Polar residues" evidence="2">
    <location>
        <begin position="642"/>
        <end position="668"/>
    </location>
</feature>
<dbReference type="AlphaFoldDB" id="A0AAE1F9P1"/>
<feature type="region of interest" description="Disordered" evidence="2">
    <location>
        <begin position="379"/>
        <end position="472"/>
    </location>
</feature>
<dbReference type="InterPro" id="IPR006917">
    <property type="entry name" value="SOUL_heme-bd"/>
</dbReference>
<dbReference type="EMBL" id="JAWQEG010002882">
    <property type="protein sequence ID" value="KAK3869132.1"/>
    <property type="molecule type" value="Genomic_DNA"/>
</dbReference>
<feature type="compositionally biased region" description="Polar residues" evidence="2">
    <location>
        <begin position="496"/>
        <end position="511"/>
    </location>
</feature>
<keyword evidence="5" id="KW-1185">Reference proteome</keyword>
<feature type="compositionally biased region" description="Polar residues" evidence="2">
    <location>
        <begin position="379"/>
        <end position="396"/>
    </location>
</feature>
<dbReference type="Pfam" id="PF17949">
    <property type="entry name" value="PND"/>
    <property type="match status" value="1"/>
</dbReference>
<name>A0AAE1F9P1_PETCI</name>
<proteinExistence type="inferred from homology"/>
<feature type="domain" description="Fanconi anemia core complex-associated protein 24 pseudonuclease" evidence="3">
    <location>
        <begin position="18"/>
        <end position="133"/>
    </location>
</feature>
<dbReference type="Gene3D" id="1.10.150.20">
    <property type="entry name" value="5' to 3' exonuclease, C-terminal subdomain"/>
    <property type="match status" value="1"/>
</dbReference>
<feature type="region of interest" description="Disordered" evidence="2">
    <location>
        <begin position="493"/>
        <end position="548"/>
    </location>
</feature>
<dbReference type="Proteomes" id="UP001286313">
    <property type="component" value="Unassembled WGS sequence"/>
</dbReference>
<feature type="compositionally biased region" description="Basic and acidic residues" evidence="2">
    <location>
        <begin position="415"/>
        <end position="463"/>
    </location>
</feature>
<evidence type="ECO:0000313" key="4">
    <source>
        <dbReference type="EMBL" id="KAK3869132.1"/>
    </source>
</evidence>